<dbReference type="Gene3D" id="2.40.50.140">
    <property type="entry name" value="Nucleic acid-binding proteins"/>
    <property type="match status" value="1"/>
</dbReference>
<dbReference type="GO" id="GO:0016233">
    <property type="term" value="P:telomere capping"/>
    <property type="evidence" value="ECO:0000318"/>
    <property type="project" value="GO_Central"/>
</dbReference>
<protein>
    <submittedName>
        <fullName evidence="7">Protection of telomeres 1 protein</fullName>
    </submittedName>
</protein>
<organism evidence="7 8">
    <name type="scientific">Klebsormidium nitens</name>
    <name type="common">Green alga</name>
    <name type="synonym">Ulothrix nitens</name>
    <dbReference type="NCBI Taxonomy" id="105231"/>
    <lineage>
        <taxon>Eukaryota</taxon>
        <taxon>Viridiplantae</taxon>
        <taxon>Streptophyta</taxon>
        <taxon>Klebsormidiophyceae</taxon>
        <taxon>Klebsormidiales</taxon>
        <taxon>Klebsormidiaceae</taxon>
        <taxon>Klebsormidium</taxon>
    </lineage>
</organism>
<proteinExistence type="predicted"/>
<feature type="region of interest" description="Disordered" evidence="5">
    <location>
        <begin position="415"/>
        <end position="442"/>
    </location>
</feature>
<evidence type="ECO:0000256" key="4">
    <source>
        <dbReference type="ARBA" id="ARBA00023125"/>
    </source>
</evidence>
<dbReference type="InterPro" id="IPR011564">
    <property type="entry name" value="Telomer_end-bd_POT1/Cdc13"/>
</dbReference>
<dbReference type="GO" id="GO:0000783">
    <property type="term" value="C:nuclear telomere cap complex"/>
    <property type="evidence" value="ECO:0000318"/>
    <property type="project" value="GO_Central"/>
</dbReference>
<dbReference type="CDD" id="cd04497">
    <property type="entry name" value="hPOT1_OB1_like"/>
    <property type="match status" value="1"/>
</dbReference>
<keyword evidence="4" id="KW-0238">DNA-binding</keyword>
<evidence type="ECO:0000256" key="3">
    <source>
        <dbReference type="ARBA" id="ARBA00022895"/>
    </source>
</evidence>
<evidence type="ECO:0000313" key="7">
    <source>
        <dbReference type="EMBL" id="GAQ79481.1"/>
    </source>
</evidence>
<dbReference type="PANTHER" id="PTHR14513:SF0">
    <property type="entry name" value="PROTECTION OF TELOMERES PROTEIN 1"/>
    <property type="match status" value="1"/>
</dbReference>
<dbReference type="GO" id="GO:0098505">
    <property type="term" value="F:G-rich strand telomeric DNA binding"/>
    <property type="evidence" value="ECO:0000318"/>
    <property type="project" value="GO_Central"/>
</dbReference>
<dbReference type="InterPro" id="IPR012340">
    <property type="entry name" value="NA-bd_OB-fold"/>
</dbReference>
<dbReference type="GO" id="GO:0010521">
    <property type="term" value="F:telomerase inhibitor activity"/>
    <property type="evidence" value="ECO:0000318"/>
    <property type="project" value="GO_Central"/>
</dbReference>
<feature type="domain" description="Telomeric single stranded DNA binding POT1/Cdc13" evidence="6">
    <location>
        <begin position="26"/>
        <end position="165"/>
    </location>
</feature>
<dbReference type="EMBL" id="DF236980">
    <property type="protein sequence ID" value="GAQ79481.1"/>
    <property type="molecule type" value="Genomic_DNA"/>
</dbReference>
<dbReference type="SMART" id="SM00976">
    <property type="entry name" value="Telo_bind"/>
    <property type="match status" value="1"/>
</dbReference>
<name>A0A1Y1HR73_KLENI</name>
<evidence type="ECO:0000256" key="1">
    <source>
        <dbReference type="ARBA" id="ARBA00004574"/>
    </source>
</evidence>
<dbReference type="PANTHER" id="PTHR14513">
    <property type="entry name" value="PROTECTION OF TELOMERES 1"/>
    <property type="match status" value="1"/>
</dbReference>
<comment type="subcellular location">
    <subcellularLocation>
        <location evidence="1">Chromosome</location>
        <location evidence="1">Telomere</location>
    </subcellularLocation>
</comment>
<dbReference type="STRING" id="105231.A0A1Y1HR73"/>
<sequence length="554" mass="62103">MSGVGPPARKPYKPRQHPRAPVSYTYTRLSEAIQTVGTGKVVNIYAVVTDFEQPRKTSGTDNIATLTVVDMSYSTPGMRLLFFAKDMDLLPRVAAPGDVIRIHRLELKEWGSTVQGHAKVGKNAHYLLFDGQPDGPTEPYAQSSPNFTWEEQDMGFLRTLRRWGATHPLDPDGLRNKGHQYMRTIASMEDEEHIDVYAKVLWVEERGEGGAHRLTLHVWDGTDARPDYIPESPDDETDPYLLPPSQPPPSVLASLPPLGTALPIVTDDNVPLAALSLMPVAGKWYKFRNIKVVREKGSLRGYWGKSTKVMALGEGERHVQERLRHYAERVNGPERITDEVAWVQQRYSVTDHDDVPFSTLREVLATPAEVRNSRFRCIVRVRSSWPPRTEDLCVSMTSLDDALRAAVEADLERGVCGEAPGDSPRNPEGVSGPEGTSRKRRRREEWVFRATLTLEDPTARLSAELFGRDAETFFGGWSPRNSHQEDDGVDELRWKMGLALGQATAPEDGDNEEPQQPRVRDPPWLVCCIQSYVPDDPSSGGLRCYRIFDTKLAA</sequence>
<reference evidence="7 8" key="1">
    <citation type="journal article" date="2014" name="Nat. Commun.">
        <title>Klebsormidium flaccidum genome reveals primary factors for plant terrestrial adaptation.</title>
        <authorList>
            <person name="Hori K."/>
            <person name="Maruyama F."/>
            <person name="Fujisawa T."/>
            <person name="Togashi T."/>
            <person name="Yamamoto N."/>
            <person name="Seo M."/>
            <person name="Sato S."/>
            <person name="Yamada T."/>
            <person name="Mori H."/>
            <person name="Tajima N."/>
            <person name="Moriyama T."/>
            <person name="Ikeuchi M."/>
            <person name="Watanabe M."/>
            <person name="Wada H."/>
            <person name="Kobayashi K."/>
            <person name="Saito M."/>
            <person name="Masuda T."/>
            <person name="Sasaki-Sekimoto Y."/>
            <person name="Mashiguchi K."/>
            <person name="Awai K."/>
            <person name="Shimojima M."/>
            <person name="Masuda S."/>
            <person name="Iwai M."/>
            <person name="Nobusawa T."/>
            <person name="Narise T."/>
            <person name="Kondo S."/>
            <person name="Saito H."/>
            <person name="Sato R."/>
            <person name="Murakawa M."/>
            <person name="Ihara Y."/>
            <person name="Oshima-Yamada Y."/>
            <person name="Ohtaka K."/>
            <person name="Satoh M."/>
            <person name="Sonobe K."/>
            <person name="Ishii M."/>
            <person name="Ohtani R."/>
            <person name="Kanamori-Sato M."/>
            <person name="Honoki R."/>
            <person name="Miyazaki D."/>
            <person name="Mochizuki H."/>
            <person name="Umetsu J."/>
            <person name="Higashi K."/>
            <person name="Shibata D."/>
            <person name="Kamiya Y."/>
            <person name="Sato N."/>
            <person name="Nakamura Y."/>
            <person name="Tabata S."/>
            <person name="Ida S."/>
            <person name="Kurokawa K."/>
            <person name="Ohta H."/>
        </authorList>
    </citation>
    <scope>NUCLEOTIDE SEQUENCE [LARGE SCALE GENOMIC DNA]</scope>
    <source>
        <strain evidence="7 8">NIES-2285</strain>
    </source>
</reference>
<dbReference type="GO" id="GO:0032210">
    <property type="term" value="P:regulation of telomere maintenance via telomerase"/>
    <property type="evidence" value="ECO:0000318"/>
    <property type="project" value="GO_Central"/>
</dbReference>
<dbReference type="Proteomes" id="UP000054558">
    <property type="component" value="Unassembled WGS sequence"/>
</dbReference>
<dbReference type="InterPro" id="IPR028389">
    <property type="entry name" value="POT1"/>
</dbReference>
<keyword evidence="3" id="KW-0779">Telomere</keyword>
<evidence type="ECO:0000259" key="6">
    <source>
        <dbReference type="SMART" id="SM00976"/>
    </source>
</evidence>
<dbReference type="OMA" id="IHAFLYA"/>
<dbReference type="Pfam" id="PF02765">
    <property type="entry name" value="POT1"/>
    <property type="match status" value="1"/>
</dbReference>
<evidence type="ECO:0000256" key="5">
    <source>
        <dbReference type="SAM" id="MobiDB-lite"/>
    </source>
</evidence>
<dbReference type="SUPFAM" id="SSF50249">
    <property type="entry name" value="Nucleic acid-binding proteins"/>
    <property type="match status" value="2"/>
</dbReference>
<dbReference type="AlphaFoldDB" id="A0A1Y1HR73"/>
<keyword evidence="8" id="KW-1185">Reference proteome</keyword>
<evidence type="ECO:0000313" key="8">
    <source>
        <dbReference type="Proteomes" id="UP000054558"/>
    </source>
</evidence>
<gene>
    <name evidence="7" type="ORF">KFL_000310310</name>
</gene>
<evidence type="ECO:0000256" key="2">
    <source>
        <dbReference type="ARBA" id="ARBA00022454"/>
    </source>
</evidence>
<dbReference type="InterPro" id="IPR057620">
    <property type="entry name" value="POT1A/B-like_OB"/>
</dbReference>
<keyword evidence="2" id="KW-0158">Chromosome</keyword>
<dbReference type="Pfam" id="PF25507">
    <property type="entry name" value="OB_POT1A"/>
    <property type="match status" value="2"/>
</dbReference>
<feature type="region of interest" description="Disordered" evidence="5">
    <location>
        <begin position="1"/>
        <end position="21"/>
    </location>
</feature>
<dbReference type="OrthoDB" id="2186770at2759"/>
<accession>A0A1Y1HR73</accession>